<dbReference type="InterPro" id="IPR023214">
    <property type="entry name" value="HAD_sf"/>
</dbReference>
<protein>
    <submittedName>
        <fullName evidence="1">Beta-phosphoglucomutase</fullName>
    </submittedName>
</protein>
<name>A0A4U8Q5R9_9FIRM</name>
<dbReference type="SFLD" id="SFLDS00003">
    <property type="entry name" value="Haloacid_Dehalogenase"/>
    <property type="match status" value="1"/>
</dbReference>
<evidence type="ECO:0000313" key="2">
    <source>
        <dbReference type="Proteomes" id="UP000306509"/>
    </source>
</evidence>
<dbReference type="Pfam" id="PF13419">
    <property type="entry name" value="HAD_2"/>
    <property type="match status" value="1"/>
</dbReference>
<dbReference type="AlphaFoldDB" id="A0A4U8Q5R9"/>
<sequence>MEKWIPGIGTLKNAGDFIPLEVSDGGPFKVGEDGVKEILGTKDGKTEFAVYQDKTLCYVKSLMGYPAIYPMMEPVFEGPAEALLMDLDGTSVRSEQFWMWIIEKTMQRLMGNASFGLSDEDEPFVSGHSVSEHLQYCITKYCPNQKVEEARTFYYEIVEDEMQKIMKGQGKKGAFVPSPGLKDFLMELKAEHIKIGLVTSGLYNKAIPEIVSAFDVMGMGDPFQFYDTIITAGTAFRQGQAGTLSELAMKPHPWLYAETARVGLGIMPKERNRVIGMEDSSAGVLSLRLAGFSVIGIGGGNIEKAGVSGLCLKEYDHLCDALPLITGK</sequence>
<dbReference type="InterPro" id="IPR023198">
    <property type="entry name" value="PGP-like_dom2"/>
</dbReference>
<gene>
    <name evidence="1" type="ORF">DSM106044_03323</name>
</gene>
<comment type="caution">
    <text evidence="1">The sequence shown here is derived from an EMBL/GenBank/DDBJ whole genome shotgun (WGS) entry which is preliminary data.</text>
</comment>
<dbReference type="STRING" id="180332.GCA_000797495_02788"/>
<dbReference type="SFLD" id="SFLDG01129">
    <property type="entry name" value="C1.5:_HAD__Beta-PGM__Phosphata"/>
    <property type="match status" value="1"/>
</dbReference>
<evidence type="ECO:0000313" key="1">
    <source>
        <dbReference type="EMBL" id="TLC99798.1"/>
    </source>
</evidence>
<dbReference type="SUPFAM" id="SSF56784">
    <property type="entry name" value="HAD-like"/>
    <property type="match status" value="1"/>
</dbReference>
<dbReference type="Gene3D" id="3.40.50.1000">
    <property type="entry name" value="HAD superfamily/HAD-like"/>
    <property type="match status" value="1"/>
</dbReference>
<accession>A0A4U8Q5R9</accession>
<dbReference type="InterPro" id="IPR036412">
    <property type="entry name" value="HAD-like_sf"/>
</dbReference>
<dbReference type="Gene3D" id="1.10.150.240">
    <property type="entry name" value="Putative phosphatase, domain 2"/>
    <property type="match status" value="1"/>
</dbReference>
<reference evidence="1 2" key="1">
    <citation type="journal article" date="2019" name="Anaerobe">
        <title>Detection of Robinsoniella peoriensis in multiple bone samples of a trauma patient.</title>
        <authorList>
            <person name="Schrottner P."/>
            <person name="Hartwich K."/>
            <person name="Bunk B."/>
            <person name="Schober I."/>
            <person name="Helbig S."/>
            <person name="Rudolph W.W."/>
            <person name="Gunzer F."/>
        </authorList>
    </citation>
    <scope>NUCLEOTIDE SEQUENCE [LARGE SCALE GENOMIC DNA]</scope>
    <source>
        <strain evidence="1 2">DSM 106044</strain>
    </source>
</reference>
<dbReference type="EMBL" id="QGQD01000065">
    <property type="protein sequence ID" value="TLC99798.1"/>
    <property type="molecule type" value="Genomic_DNA"/>
</dbReference>
<dbReference type="RefSeq" id="WP_044297170.1">
    <property type="nucleotide sequence ID" value="NZ_JTGN01000015.1"/>
</dbReference>
<dbReference type="InterPro" id="IPR041492">
    <property type="entry name" value="HAD_2"/>
</dbReference>
<dbReference type="Proteomes" id="UP000306509">
    <property type="component" value="Unassembled WGS sequence"/>
</dbReference>
<organism evidence="1 2">
    <name type="scientific">Robinsoniella peoriensis</name>
    <dbReference type="NCBI Taxonomy" id="180332"/>
    <lineage>
        <taxon>Bacteria</taxon>
        <taxon>Bacillati</taxon>
        <taxon>Bacillota</taxon>
        <taxon>Clostridia</taxon>
        <taxon>Lachnospirales</taxon>
        <taxon>Lachnospiraceae</taxon>
        <taxon>Robinsoniella</taxon>
    </lineage>
</organism>
<proteinExistence type="predicted"/>
<keyword evidence="2" id="KW-1185">Reference proteome</keyword>